<evidence type="ECO:0000256" key="5">
    <source>
        <dbReference type="ARBA" id="ARBA00022980"/>
    </source>
</evidence>
<protein>
    <recommendedName>
        <fullName evidence="7 8">Small ribosomal subunit protein uS5</fullName>
    </recommendedName>
</protein>
<dbReference type="GO" id="GO:0003735">
    <property type="term" value="F:structural constituent of ribosome"/>
    <property type="evidence" value="ECO:0007669"/>
    <property type="project" value="UniProtKB-UniRule"/>
</dbReference>
<comment type="function">
    <text evidence="8">With S4 and S12 plays an important role in translational accuracy.</text>
</comment>
<comment type="subunit">
    <text evidence="8">Part of the 30S ribosomal subunit. Contacts proteins S4 and S8.</text>
</comment>
<dbReference type="InterPro" id="IPR013810">
    <property type="entry name" value="Ribosomal_uS5_N"/>
</dbReference>
<accession>A0A0D5LTX9</accession>
<dbReference type="Gene3D" id="3.30.160.20">
    <property type="match status" value="1"/>
</dbReference>
<dbReference type="KEGG" id="mey:TM49_19890"/>
<reference evidence="11 12" key="1">
    <citation type="journal article" date="2015" name="Genome Announc.">
        <title>Complete genome sequence of Martelella endophytica YC6887, which has antifungal activity associated with a halophyte.</title>
        <authorList>
            <person name="Khan A."/>
            <person name="Khan H."/>
            <person name="Chung E.J."/>
            <person name="Hossain M.T."/>
            <person name="Chung Y.R."/>
        </authorList>
    </citation>
    <scope>NUCLEOTIDE SEQUENCE [LARGE SCALE GENOMIC DNA]</scope>
    <source>
        <strain evidence="11">YC6887</strain>
    </source>
</reference>
<dbReference type="InterPro" id="IPR020568">
    <property type="entry name" value="Ribosomal_Su5_D2-typ_SF"/>
</dbReference>
<dbReference type="Proteomes" id="UP000032611">
    <property type="component" value="Chromosome"/>
</dbReference>
<dbReference type="Pfam" id="PF03719">
    <property type="entry name" value="Ribosomal_S5_C"/>
    <property type="match status" value="1"/>
</dbReference>
<feature type="domain" description="S5 DRBM" evidence="10">
    <location>
        <begin position="23"/>
        <end position="86"/>
    </location>
</feature>
<dbReference type="InterPro" id="IPR005324">
    <property type="entry name" value="Ribosomal_uS5_C"/>
</dbReference>
<dbReference type="NCBIfam" id="TIGR01021">
    <property type="entry name" value="rpsE_bact"/>
    <property type="match status" value="1"/>
</dbReference>
<comment type="function">
    <text evidence="1 8">Located at the back of the 30S subunit body where it stabilizes the conformation of the head with respect to the body.</text>
</comment>
<dbReference type="EMBL" id="CP010803">
    <property type="protein sequence ID" value="AJY47415.1"/>
    <property type="molecule type" value="Genomic_DNA"/>
</dbReference>
<dbReference type="GO" id="GO:0006412">
    <property type="term" value="P:translation"/>
    <property type="evidence" value="ECO:0007669"/>
    <property type="project" value="UniProtKB-UniRule"/>
</dbReference>
<proteinExistence type="inferred from homology"/>
<dbReference type="HAMAP" id="MF_01307_B">
    <property type="entry name" value="Ribosomal_uS5_B"/>
    <property type="match status" value="1"/>
</dbReference>
<keyword evidence="5 8" id="KW-0689">Ribosomal protein</keyword>
<gene>
    <name evidence="8" type="primary">rpsE</name>
    <name evidence="11" type="ORF">TM49_19890</name>
</gene>
<dbReference type="STRING" id="1486262.TM49_19890"/>
<dbReference type="FunFam" id="3.30.160.20:FF:000001">
    <property type="entry name" value="30S ribosomal protein S5"/>
    <property type="match status" value="1"/>
</dbReference>
<dbReference type="Gene3D" id="3.30.230.10">
    <property type="match status" value="1"/>
</dbReference>
<name>A0A0D5LTX9_MAREN</name>
<dbReference type="OrthoDB" id="9809045at2"/>
<evidence type="ECO:0000256" key="3">
    <source>
        <dbReference type="ARBA" id="ARBA00022730"/>
    </source>
</evidence>
<dbReference type="PROSITE" id="PS50881">
    <property type="entry name" value="S5_DSRBD"/>
    <property type="match status" value="1"/>
</dbReference>
<dbReference type="SUPFAM" id="SSF54768">
    <property type="entry name" value="dsRNA-binding domain-like"/>
    <property type="match status" value="1"/>
</dbReference>
<dbReference type="GO" id="GO:0019843">
    <property type="term" value="F:rRNA binding"/>
    <property type="evidence" value="ECO:0007669"/>
    <property type="project" value="UniProtKB-UniRule"/>
</dbReference>
<dbReference type="RefSeq" id="WP_045683783.1">
    <property type="nucleotide sequence ID" value="NZ_CP010803.1"/>
</dbReference>
<dbReference type="GO" id="GO:0042254">
    <property type="term" value="P:ribosome biogenesis"/>
    <property type="evidence" value="ECO:0007669"/>
    <property type="project" value="UniProtKB-ARBA"/>
</dbReference>
<evidence type="ECO:0000256" key="6">
    <source>
        <dbReference type="ARBA" id="ARBA00023274"/>
    </source>
</evidence>
<evidence type="ECO:0000256" key="8">
    <source>
        <dbReference type="HAMAP-Rule" id="MF_01307"/>
    </source>
</evidence>
<dbReference type="Pfam" id="PF00333">
    <property type="entry name" value="Ribosomal_S5"/>
    <property type="match status" value="1"/>
</dbReference>
<evidence type="ECO:0000256" key="4">
    <source>
        <dbReference type="ARBA" id="ARBA00022884"/>
    </source>
</evidence>
<evidence type="ECO:0000256" key="9">
    <source>
        <dbReference type="RuleBase" id="RU003823"/>
    </source>
</evidence>
<sequence>MAQDRRGSRDDRHNNRDERDSEFVDKLVAINRVAKTVKGGRRMGFAALVVVGDGKGRVGFGHGKAREVPEAIRKATEAAKREMIFVPLRDGRTLHHDVKGRHGAGKVLLRTAKAGTGIIAGGPMRAVFETLGVADVVAKSTGSSNPYNMVRATFDALKSQVHPKDVAAQRGLKYATLQARREAAGAVVDE</sequence>
<comment type="similarity">
    <text evidence="2 8 9">Belongs to the universal ribosomal protein uS5 family.</text>
</comment>
<dbReference type="GO" id="GO:0005737">
    <property type="term" value="C:cytoplasm"/>
    <property type="evidence" value="ECO:0007669"/>
    <property type="project" value="UniProtKB-ARBA"/>
</dbReference>
<dbReference type="HOGENOM" id="CLU_065898_2_2_5"/>
<evidence type="ECO:0000259" key="10">
    <source>
        <dbReference type="PROSITE" id="PS50881"/>
    </source>
</evidence>
<evidence type="ECO:0000313" key="12">
    <source>
        <dbReference type="Proteomes" id="UP000032611"/>
    </source>
</evidence>
<evidence type="ECO:0000256" key="7">
    <source>
        <dbReference type="ARBA" id="ARBA00035255"/>
    </source>
</evidence>
<dbReference type="InterPro" id="IPR000851">
    <property type="entry name" value="Ribosomal_uS5"/>
</dbReference>
<dbReference type="PANTHER" id="PTHR48277:SF1">
    <property type="entry name" value="MITOCHONDRIAL RIBOSOMAL PROTEIN S5"/>
    <property type="match status" value="1"/>
</dbReference>
<keyword evidence="12" id="KW-1185">Reference proteome</keyword>
<comment type="domain">
    <text evidence="8">The N-terminal domain interacts with the head of the 30S subunit; the C-terminal domain interacts with the body and contacts protein S4. The interaction surface between S4 and S5 is involved in control of translational fidelity.</text>
</comment>
<keyword evidence="4 8" id="KW-0694">RNA-binding</keyword>
<dbReference type="PANTHER" id="PTHR48277">
    <property type="entry name" value="MITOCHONDRIAL RIBOSOMAL PROTEIN S5"/>
    <property type="match status" value="1"/>
</dbReference>
<dbReference type="InterPro" id="IPR018192">
    <property type="entry name" value="Ribosomal_uS5_N_CS"/>
</dbReference>
<dbReference type="InterPro" id="IPR005712">
    <property type="entry name" value="Ribosomal_uS5_bac-type"/>
</dbReference>
<dbReference type="FunFam" id="3.30.230.10:FF:000002">
    <property type="entry name" value="30S ribosomal protein S5"/>
    <property type="match status" value="1"/>
</dbReference>
<dbReference type="AlphaFoldDB" id="A0A0D5LTX9"/>
<organism evidence="11 12">
    <name type="scientific">Martelella endophytica</name>
    <dbReference type="NCBI Taxonomy" id="1486262"/>
    <lineage>
        <taxon>Bacteria</taxon>
        <taxon>Pseudomonadati</taxon>
        <taxon>Pseudomonadota</taxon>
        <taxon>Alphaproteobacteria</taxon>
        <taxon>Hyphomicrobiales</taxon>
        <taxon>Aurantimonadaceae</taxon>
        <taxon>Martelella</taxon>
    </lineage>
</organism>
<evidence type="ECO:0000313" key="11">
    <source>
        <dbReference type="EMBL" id="AJY47415.1"/>
    </source>
</evidence>
<keyword evidence="6 8" id="KW-0687">Ribonucleoprotein</keyword>
<keyword evidence="3 8" id="KW-0699">rRNA-binding</keyword>
<dbReference type="SUPFAM" id="SSF54211">
    <property type="entry name" value="Ribosomal protein S5 domain 2-like"/>
    <property type="match status" value="1"/>
</dbReference>
<dbReference type="InterPro" id="IPR014721">
    <property type="entry name" value="Ribsml_uS5_D2-typ_fold_subgr"/>
</dbReference>
<dbReference type="PATRIC" id="fig|1486262.3.peg.4114"/>
<evidence type="ECO:0000256" key="2">
    <source>
        <dbReference type="ARBA" id="ARBA00008945"/>
    </source>
</evidence>
<evidence type="ECO:0000256" key="1">
    <source>
        <dbReference type="ARBA" id="ARBA00003093"/>
    </source>
</evidence>
<dbReference type="GO" id="GO:0015935">
    <property type="term" value="C:small ribosomal subunit"/>
    <property type="evidence" value="ECO:0007669"/>
    <property type="project" value="InterPro"/>
</dbReference>
<dbReference type="PROSITE" id="PS00585">
    <property type="entry name" value="RIBOSOMAL_S5"/>
    <property type="match status" value="1"/>
</dbReference>